<dbReference type="PROSITE" id="PS51725">
    <property type="entry name" value="ABM"/>
    <property type="match status" value="1"/>
</dbReference>
<dbReference type="InterPro" id="IPR025110">
    <property type="entry name" value="AMP-bd_C"/>
</dbReference>
<dbReference type="PANTHER" id="PTHR24096">
    <property type="entry name" value="LONG-CHAIN-FATTY-ACID--COA LIGASE"/>
    <property type="match status" value="1"/>
</dbReference>
<keyword evidence="2" id="KW-0436">Ligase</keyword>
<dbReference type="Proteomes" id="UP000198797">
    <property type="component" value="Unassembled WGS sequence"/>
</dbReference>
<dbReference type="InterPro" id="IPR000873">
    <property type="entry name" value="AMP-dep_synth/lig_dom"/>
</dbReference>
<sequence>MSETSMEEDGVVRGAPLDRTIARLIDGRVDALLTRAVRLAPDRIALRCSADALTFAELDRLATRCAAALRALTGGPNQVVALAGVLDPVFAVGFFGIARADNVSALVNPLLREDGLVHALSTVRAGTVVATPEMCRRIRRVRHRLPGLTHLVLTHRDEGVAADRDVPTLRELIDATTTTTTAPAPAGRPDAVACLQLTSGTSGPAKAVQLTHRNLTVNAAQTVYGHRLTDDSVLFNYLPTFHLMHLTIGLASTATHVLCAEPDLAEAVRAADACGATHLYSLPVRLSRLAVEPRLPMMRISSLRAVLSGGSAMPESAVDTLSDHFGVPVVQGYGLAETSPSTHLGDLDRPRTGSCGRPVPGTECRIVDVDTGAVVLTGGKGEVQVRGPQLMRGYLGHERSRDIDADGWFATGDIGRCDPDGYLFLVDRLKDVFKRDNWLVAPTTIERELRRHPAVTDCVVFDYPDTFSGAVAYGLAVVRDDATRPADLMAYVNDRLPYYEHLAQVELVDEIPRSATGKVRRRELRDQTLDRHRNAAVRADRSSSLQDRAEGEDHVFIFIDRMTVTGDVEEFEQALAQISEYMAQQPGFRSHQLYQSADDPKVYMEIAHWQDAAAHRQATSTEGFRTPLQQVIKNARVDFSPYELRSSHGDAASQS</sequence>
<evidence type="ECO:0000313" key="5">
    <source>
        <dbReference type="Proteomes" id="UP000198797"/>
    </source>
</evidence>
<reference evidence="5" key="1">
    <citation type="submission" date="2016-06" db="EMBL/GenBank/DDBJ databases">
        <authorList>
            <person name="Varghese N."/>
            <person name="Submissions Spin"/>
        </authorList>
    </citation>
    <scope>NUCLEOTIDE SEQUENCE [LARGE SCALE GENOMIC DNA]</scope>
    <source>
        <strain evidence="5">DSM 44100</strain>
    </source>
</reference>
<evidence type="ECO:0000259" key="3">
    <source>
        <dbReference type="PROSITE" id="PS51725"/>
    </source>
</evidence>
<dbReference type="InterPro" id="IPR020845">
    <property type="entry name" value="AMP-binding_CS"/>
</dbReference>
<name>A0A1C5A288_9ACTN</name>
<evidence type="ECO:0000256" key="1">
    <source>
        <dbReference type="ARBA" id="ARBA00006432"/>
    </source>
</evidence>
<proteinExistence type="inferred from homology"/>
<feature type="domain" description="ABM" evidence="3">
    <location>
        <begin position="556"/>
        <end position="644"/>
    </location>
</feature>
<comment type="similarity">
    <text evidence="1">Belongs to the ATP-dependent AMP-binding enzyme family.</text>
</comment>
<dbReference type="Gene3D" id="3.40.50.12780">
    <property type="entry name" value="N-terminal domain of ligase-like"/>
    <property type="match status" value="1"/>
</dbReference>
<dbReference type="SUPFAM" id="SSF54909">
    <property type="entry name" value="Dimeric alpha+beta barrel"/>
    <property type="match status" value="1"/>
</dbReference>
<organism evidence="4 5">
    <name type="scientific">Micromonospora matsumotoense</name>
    <dbReference type="NCBI Taxonomy" id="121616"/>
    <lineage>
        <taxon>Bacteria</taxon>
        <taxon>Bacillati</taxon>
        <taxon>Actinomycetota</taxon>
        <taxon>Actinomycetes</taxon>
        <taxon>Micromonosporales</taxon>
        <taxon>Micromonosporaceae</taxon>
        <taxon>Micromonospora</taxon>
    </lineage>
</organism>
<dbReference type="AlphaFoldDB" id="A0A1C5A288"/>
<dbReference type="Pfam" id="PF13193">
    <property type="entry name" value="AMP-binding_C"/>
    <property type="match status" value="1"/>
</dbReference>
<dbReference type="Gene3D" id="3.30.70.100">
    <property type="match status" value="1"/>
</dbReference>
<dbReference type="Pfam" id="PF00501">
    <property type="entry name" value="AMP-binding"/>
    <property type="match status" value="1"/>
</dbReference>
<dbReference type="InterPro" id="IPR042099">
    <property type="entry name" value="ANL_N_sf"/>
</dbReference>
<dbReference type="STRING" id="121616.GA0070216_1138"/>
<dbReference type="SUPFAM" id="SSF56801">
    <property type="entry name" value="Acetyl-CoA synthetase-like"/>
    <property type="match status" value="1"/>
</dbReference>
<evidence type="ECO:0000256" key="2">
    <source>
        <dbReference type="ARBA" id="ARBA00022598"/>
    </source>
</evidence>
<dbReference type="Gene3D" id="3.30.300.30">
    <property type="match status" value="1"/>
</dbReference>
<dbReference type="OrthoDB" id="3465883at2"/>
<dbReference type="InterPro" id="IPR007138">
    <property type="entry name" value="ABM_dom"/>
</dbReference>
<dbReference type="InterPro" id="IPR011008">
    <property type="entry name" value="Dimeric_a/b-barrel"/>
</dbReference>
<protein>
    <submittedName>
        <fullName evidence="4">Long-chain acyl-CoA synthetase</fullName>
    </submittedName>
</protein>
<dbReference type="GO" id="GO:0016405">
    <property type="term" value="F:CoA-ligase activity"/>
    <property type="evidence" value="ECO:0007669"/>
    <property type="project" value="TreeGrafter"/>
</dbReference>
<dbReference type="PROSITE" id="PS00455">
    <property type="entry name" value="AMP_BINDING"/>
    <property type="match status" value="1"/>
</dbReference>
<dbReference type="Pfam" id="PF03992">
    <property type="entry name" value="ABM"/>
    <property type="match status" value="1"/>
</dbReference>
<gene>
    <name evidence="4" type="ORF">GA0070216_1138</name>
</gene>
<accession>A0A1C5A288</accession>
<dbReference type="PANTHER" id="PTHR24096:SF149">
    <property type="entry name" value="AMP-BINDING DOMAIN-CONTAINING PROTEIN-RELATED"/>
    <property type="match status" value="1"/>
</dbReference>
<dbReference type="EMBL" id="FMCU01000013">
    <property type="protein sequence ID" value="SCF39259.1"/>
    <property type="molecule type" value="Genomic_DNA"/>
</dbReference>
<dbReference type="RefSeq" id="WP_091249918.1">
    <property type="nucleotide sequence ID" value="NZ_FMCU01000013.1"/>
</dbReference>
<keyword evidence="5" id="KW-1185">Reference proteome</keyword>
<dbReference type="InterPro" id="IPR045851">
    <property type="entry name" value="AMP-bd_C_sf"/>
</dbReference>
<evidence type="ECO:0000313" key="4">
    <source>
        <dbReference type="EMBL" id="SCF39259.1"/>
    </source>
</evidence>